<dbReference type="Proteomes" id="UP000597206">
    <property type="component" value="Unassembled WGS sequence"/>
</dbReference>
<protein>
    <submittedName>
        <fullName evidence="1">Uncharacterized protein</fullName>
    </submittedName>
</protein>
<organism evidence="1 2">
    <name type="scientific">Vibrio nitrifigilis</name>
    <dbReference type="NCBI Taxonomy" id="2789781"/>
    <lineage>
        <taxon>Bacteria</taxon>
        <taxon>Pseudomonadati</taxon>
        <taxon>Pseudomonadota</taxon>
        <taxon>Gammaproteobacteria</taxon>
        <taxon>Vibrionales</taxon>
        <taxon>Vibrionaceae</taxon>
        <taxon>Vibrio</taxon>
    </lineage>
</organism>
<gene>
    <name evidence="1" type="ORF">I1A42_08265</name>
</gene>
<keyword evidence="2" id="KW-1185">Reference proteome</keyword>
<evidence type="ECO:0000313" key="1">
    <source>
        <dbReference type="EMBL" id="MBF9000553.1"/>
    </source>
</evidence>
<proteinExistence type="predicted"/>
<evidence type="ECO:0000313" key="2">
    <source>
        <dbReference type="Proteomes" id="UP000597206"/>
    </source>
</evidence>
<name>A0ABS0GDR6_9VIBR</name>
<dbReference type="EMBL" id="JADPMR010000001">
    <property type="protein sequence ID" value="MBF9000553.1"/>
    <property type="molecule type" value="Genomic_DNA"/>
</dbReference>
<dbReference type="RefSeq" id="WP_196123190.1">
    <property type="nucleotide sequence ID" value="NZ_JADPMR010000001.1"/>
</dbReference>
<sequence>MDSPLERIESWYQALPLDHKIDLAYIVASCCPGFELIDLSLDSDNIPTEFIRIMSSVRGDIMREIGMILMLRGVIEYFIISRRSDPDGWKDNKNMMEELAIKTNSDNFRQKAQEMEFRGKQWLSSCEKWFGLREQISDQNLGQYETQQLTSRIN</sequence>
<comment type="caution">
    <text evidence="1">The sequence shown here is derived from an EMBL/GenBank/DDBJ whole genome shotgun (WGS) entry which is preliminary data.</text>
</comment>
<accession>A0ABS0GDR6</accession>
<reference evidence="1 2" key="1">
    <citation type="submission" date="2020-11" db="EMBL/GenBank/DDBJ databases">
        <title>Vibrio nitrifigilis sp. nov., a marine nitrogen-fixing bacterium isolated from the lagoon sediment of an islet inside an atoll.</title>
        <authorList>
            <person name="Wang L.-T."/>
            <person name="Shieh W.Y."/>
        </authorList>
    </citation>
    <scope>NUCLEOTIDE SEQUENCE [LARGE SCALE GENOMIC DNA]</scope>
    <source>
        <strain evidence="1 2">NFV-1</strain>
    </source>
</reference>